<dbReference type="InterPro" id="IPR053905">
    <property type="entry name" value="EF-G-like_DII"/>
</dbReference>
<comment type="function">
    <text evidence="1">Abolishes the inhibitory effect of tetracyclin on protein synthesis by a non-covalent modification of the ribosomes.</text>
</comment>
<dbReference type="SUPFAM" id="SSF54980">
    <property type="entry name" value="EF-G C-terminal domain-like"/>
    <property type="match status" value="2"/>
</dbReference>
<dbReference type="InterPro" id="IPR020568">
    <property type="entry name" value="Ribosomal_Su5_D2-typ_SF"/>
</dbReference>
<gene>
    <name evidence="7" type="ORF">QNH39_12970</name>
</gene>
<dbReference type="PANTHER" id="PTHR43261:SF1">
    <property type="entry name" value="RIBOSOME-RELEASING FACTOR 2, MITOCHONDRIAL"/>
    <property type="match status" value="1"/>
</dbReference>
<dbReference type="Pfam" id="PF00009">
    <property type="entry name" value="GTP_EFTU"/>
    <property type="match status" value="1"/>
</dbReference>
<protein>
    <submittedName>
        <fullName evidence="7">TetM/TetW/TetO/TetS family tetracycline resistance ribosomal protection protein</fullName>
    </submittedName>
</protein>
<dbReference type="Gene3D" id="3.30.70.870">
    <property type="entry name" value="Elongation Factor G (Translational Gtpase), domain 3"/>
    <property type="match status" value="1"/>
</dbReference>
<keyword evidence="5" id="KW-0046">Antibiotic resistance</keyword>
<keyword evidence="2" id="KW-0547">Nucleotide-binding</keyword>
<evidence type="ECO:0000256" key="1">
    <source>
        <dbReference type="ARBA" id="ARBA00003987"/>
    </source>
</evidence>
<dbReference type="SUPFAM" id="SSF50447">
    <property type="entry name" value="Translation proteins"/>
    <property type="match status" value="1"/>
</dbReference>
<dbReference type="SUPFAM" id="SSF54211">
    <property type="entry name" value="Ribosomal protein S5 domain 2-like"/>
    <property type="match status" value="1"/>
</dbReference>
<dbReference type="PRINTS" id="PR01037">
    <property type="entry name" value="TCRTETOQM"/>
</dbReference>
<evidence type="ECO:0000256" key="4">
    <source>
        <dbReference type="ARBA" id="ARBA00023134"/>
    </source>
</evidence>
<dbReference type="InterPro" id="IPR005517">
    <property type="entry name" value="Transl_elong_EFG/EF2_IV"/>
</dbReference>
<dbReference type="SMART" id="SM00889">
    <property type="entry name" value="EFG_IV"/>
    <property type="match status" value="1"/>
</dbReference>
<dbReference type="InterPro" id="IPR009000">
    <property type="entry name" value="Transl_B-barrel_sf"/>
</dbReference>
<dbReference type="GO" id="GO:0003924">
    <property type="term" value="F:GTPase activity"/>
    <property type="evidence" value="ECO:0007669"/>
    <property type="project" value="InterPro"/>
</dbReference>
<dbReference type="RefSeq" id="WP_066086986.1">
    <property type="nucleotide sequence ID" value="NZ_CP126114.1"/>
</dbReference>
<accession>A0AA95MSA3</accession>
<dbReference type="GO" id="GO:0032790">
    <property type="term" value="P:ribosome disassembly"/>
    <property type="evidence" value="ECO:0007669"/>
    <property type="project" value="TreeGrafter"/>
</dbReference>
<evidence type="ECO:0000259" key="6">
    <source>
        <dbReference type="PROSITE" id="PS51722"/>
    </source>
</evidence>
<reference evidence="7" key="1">
    <citation type="submission" date="2023-05" db="EMBL/GenBank/DDBJ databases">
        <title>Comparative genomics of Bacillaceae isolates and their secondary metabolite potential.</title>
        <authorList>
            <person name="Song L."/>
            <person name="Nielsen L.J."/>
            <person name="Mohite O."/>
            <person name="Xu X."/>
            <person name="Weber T."/>
            <person name="Kovacs A.T."/>
        </authorList>
    </citation>
    <scope>NUCLEOTIDE SEQUENCE</scope>
    <source>
        <strain evidence="7">XLM17</strain>
    </source>
</reference>
<dbReference type="InterPro" id="IPR035650">
    <property type="entry name" value="Tet_C"/>
</dbReference>
<keyword evidence="3" id="KW-0648">Protein biosynthesis</keyword>
<evidence type="ECO:0000313" key="7">
    <source>
        <dbReference type="EMBL" id="WHY88685.1"/>
    </source>
</evidence>
<dbReference type="Pfam" id="PF03764">
    <property type="entry name" value="EFG_IV"/>
    <property type="match status" value="1"/>
</dbReference>
<dbReference type="InterPro" id="IPR035647">
    <property type="entry name" value="EFG_III/V"/>
</dbReference>
<dbReference type="GO" id="GO:0005525">
    <property type="term" value="F:GTP binding"/>
    <property type="evidence" value="ECO:0007669"/>
    <property type="project" value="UniProtKB-KW"/>
</dbReference>
<sequence>MKKTIGIFAHVDAGKTTLAEQLLFHTKAIRQRGRVDHQDTFLDTHEIEKQRGITVFADQAMFSFNDSDYYLIDTPGHVDFSPEMERAIQVMDYAIVIISAVEGIEGHTETVWRLLRKHHVPTFFFINKIDRVGADSQKVLDEIRANLTSDVFDMTETLNNGDMNEALIEFIAERNESLFETYMDTGYHSKLWLDSLKVLLRENQIFPCARGSALQDIGIESFLEKLDLLTPTDYVSEEPFSGRVYKIRYDEKGTRITFIKALSGTLKVRDEISYGDGDDGLFEKITQIRLYNGTKYKTVVQTSAGDIFAVTGLTSASAGDGLGTLKEKADYEMVSALKSKVSIDPSINIKEVLRYFKMLDAEDPALNVTWVERLQEIHIHVMGTIQLEVLKLIIKDRFHLDVEFAEPEILYKETIRSAVIGYGHFEPLGHYAEVHLKIAPSPRNSGISFETVCHTDHLPVGTQNVIRHHFFERDHHGILTGSPISDVKITLLTGRSHIKHTFGGDFREAAYRALRQGLEKAENILLEPFYDFKIKIDLDHIGKVLTDIQKAHGSFNPPMTEGNKTIITGKVPVATFMNYGPEFASLTQGKGLLNLVVGGYYPCHNQPEVIARIDYNKEADPEYTSSSIFCSKGQGYSVSWDQAEMEMHCSNVIT</sequence>
<dbReference type="Pfam" id="PF00679">
    <property type="entry name" value="EFG_C"/>
    <property type="match status" value="1"/>
</dbReference>
<organism evidence="7 8">
    <name type="scientific">Neobacillus novalis</name>
    <dbReference type="NCBI Taxonomy" id="220687"/>
    <lineage>
        <taxon>Bacteria</taxon>
        <taxon>Bacillati</taxon>
        <taxon>Bacillota</taxon>
        <taxon>Bacilli</taxon>
        <taxon>Bacillales</taxon>
        <taxon>Bacillaceae</taxon>
        <taxon>Neobacillus</taxon>
    </lineage>
</organism>
<dbReference type="InterPro" id="IPR000640">
    <property type="entry name" value="EFG_V-like"/>
</dbReference>
<keyword evidence="8" id="KW-1185">Reference proteome</keyword>
<evidence type="ECO:0000313" key="8">
    <source>
        <dbReference type="Proteomes" id="UP001178288"/>
    </source>
</evidence>
<dbReference type="InterPro" id="IPR014721">
    <property type="entry name" value="Ribsml_uS5_D2-typ_fold_subgr"/>
</dbReference>
<dbReference type="KEGG" id="nnv:QNH39_12970"/>
<dbReference type="InterPro" id="IPR000795">
    <property type="entry name" value="T_Tr_GTP-bd_dom"/>
</dbReference>
<dbReference type="CDD" id="cd03711">
    <property type="entry name" value="Tet_C"/>
    <property type="match status" value="1"/>
</dbReference>
<dbReference type="Gene3D" id="2.40.30.10">
    <property type="entry name" value="Translation factors"/>
    <property type="match status" value="1"/>
</dbReference>
<dbReference type="NCBIfam" id="TIGR00231">
    <property type="entry name" value="small_GTP"/>
    <property type="match status" value="1"/>
</dbReference>
<evidence type="ECO:0000256" key="3">
    <source>
        <dbReference type="ARBA" id="ARBA00022917"/>
    </source>
</evidence>
<dbReference type="EMBL" id="CP126114">
    <property type="protein sequence ID" value="WHY88685.1"/>
    <property type="molecule type" value="Genomic_DNA"/>
</dbReference>
<dbReference type="Proteomes" id="UP001178288">
    <property type="component" value="Chromosome"/>
</dbReference>
<keyword evidence="4" id="KW-0342">GTP-binding</keyword>
<dbReference type="PRINTS" id="PR00315">
    <property type="entry name" value="ELONGATNFCT"/>
</dbReference>
<evidence type="ECO:0000256" key="2">
    <source>
        <dbReference type="ARBA" id="ARBA00022741"/>
    </source>
</evidence>
<dbReference type="SUPFAM" id="SSF52540">
    <property type="entry name" value="P-loop containing nucleoside triphosphate hydrolases"/>
    <property type="match status" value="1"/>
</dbReference>
<feature type="domain" description="Tr-type G" evidence="6">
    <location>
        <begin position="1"/>
        <end position="234"/>
    </location>
</feature>
<proteinExistence type="predicted"/>
<dbReference type="InterPro" id="IPR027417">
    <property type="entry name" value="P-loop_NTPase"/>
</dbReference>
<dbReference type="PANTHER" id="PTHR43261">
    <property type="entry name" value="TRANSLATION ELONGATION FACTOR G-RELATED"/>
    <property type="match status" value="1"/>
</dbReference>
<dbReference type="Gene3D" id="3.40.50.300">
    <property type="entry name" value="P-loop containing nucleotide triphosphate hydrolases"/>
    <property type="match status" value="1"/>
</dbReference>
<evidence type="ECO:0000256" key="5">
    <source>
        <dbReference type="ARBA" id="ARBA00023251"/>
    </source>
</evidence>
<dbReference type="SMART" id="SM00838">
    <property type="entry name" value="EFG_C"/>
    <property type="match status" value="1"/>
</dbReference>
<dbReference type="Pfam" id="PF22042">
    <property type="entry name" value="EF-G_D2"/>
    <property type="match status" value="1"/>
</dbReference>
<dbReference type="InterPro" id="IPR005225">
    <property type="entry name" value="Small_GTP-bd"/>
</dbReference>
<dbReference type="PROSITE" id="PS51722">
    <property type="entry name" value="G_TR_2"/>
    <property type="match status" value="1"/>
</dbReference>
<dbReference type="AlphaFoldDB" id="A0AA95MSA3"/>
<name>A0AA95MSA3_9BACI</name>
<dbReference type="GO" id="GO:0006412">
    <property type="term" value="P:translation"/>
    <property type="evidence" value="ECO:0007669"/>
    <property type="project" value="UniProtKB-KW"/>
</dbReference>
<dbReference type="GO" id="GO:0046677">
    <property type="term" value="P:response to antibiotic"/>
    <property type="evidence" value="ECO:0007669"/>
    <property type="project" value="UniProtKB-KW"/>
</dbReference>
<dbReference type="Gene3D" id="3.30.70.240">
    <property type="match status" value="1"/>
</dbReference>
<dbReference type="Gene3D" id="3.30.230.10">
    <property type="match status" value="1"/>
</dbReference>